<evidence type="ECO:0000256" key="2">
    <source>
        <dbReference type="ARBA" id="ARBA00023125"/>
    </source>
</evidence>
<dbReference type="AlphaFoldDB" id="A0A084U6H4"/>
<sequence>MMQPHVLTLEDKYLSSEDMANLIRAAALTGYREVMSKLGLKPDRLLHRFGIRPALLETEDAMLSMEAVCDLLEESSRLAGCPDLGLQIARHQHFGVLGILGIAAHNARSPAEATQIVERFIFIQGTSLRLRIYRPSPVDPLMIGVGVEVQGMAPERQQQILMLFLGLIYQSGRLRDPDGTKIRLVSFRHKLTGHLQLYQRHFDIPVLDGQPVTALHVPTSEWSTPAPVENPKFSEFVEDYLARHYPAPASRFSEQVRAVLEPLIGTPQANREDIARVLAVHPRTMHRRLAEEATSFNAIKDEMLREQTLKFLRETQYSLDRISSMLGFPYQSSFSRSCRRWFGISPTTLRRKLKA</sequence>
<dbReference type="PANTHER" id="PTHR47894:SF4">
    <property type="entry name" value="HTH-TYPE TRANSCRIPTIONAL REGULATOR GADX"/>
    <property type="match status" value="1"/>
</dbReference>
<dbReference type="GO" id="GO:0000976">
    <property type="term" value="F:transcription cis-regulatory region binding"/>
    <property type="evidence" value="ECO:0007669"/>
    <property type="project" value="TreeGrafter"/>
</dbReference>
<keyword evidence="1" id="KW-0805">Transcription regulation</keyword>
<dbReference type="STRING" id="472175.EL18_02812"/>
<evidence type="ECO:0000256" key="3">
    <source>
        <dbReference type="ARBA" id="ARBA00023163"/>
    </source>
</evidence>
<protein>
    <recommendedName>
        <fullName evidence="4">HTH araC/xylS-type domain-containing protein</fullName>
    </recommendedName>
</protein>
<evidence type="ECO:0000256" key="1">
    <source>
        <dbReference type="ARBA" id="ARBA00023015"/>
    </source>
</evidence>
<dbReference type="PANTHER" id="PTHR47894">
    <property type="entry name" value="HTH-TYPE TRANSCRIPTIONAL REGULATOR GADX"/>
    <property type="match status" value="1"/>
</dbReference>
<dbReference type="GO" id="GO:0005829">
    <property type="term" value="C:cytosol"/>
    <property type="evidence" value="ECO:0007669"/>
    <property type="project" value="TreeGrafter"/>
</dbReference>
<feature type="domain" description="HTH araC/xylS-type" evidence="4">
    <location>
        <begin position="254"/>
        <end position="352"/>
    </location>
</feature>
<evidence type="ECO:0000313" key="6">
    <source>
        <dbReference type="Proteomes" id="UP000053675"/>
    </source>
</evidence>
<dbReference type="InterPro" id="IPR032687">
    <property type="entry name" value="AraC-type_N"/>
</dbReference>
<dbReference type="SUPFAM" id="SSF46689">
    <property type="entry name" value="Homeodomain-like"/>
    <property type="match status" value="1"/>
</dbReference>
<gene>
    <name evidence="5" type="ORF">EL18_02812</name>
</gene>
<dbReference type="EMBL" id="JMQM01000002">
    <property type="protein sequence ID" value="KFB08560.1"/>
    <property type="molecule type" value="Genomic_DNA"/>
</dbReference>
<accession>A0A084U6H4</accession>
<proteinExistence type="predicted"/>
<evidence type="ECO:0000259" key="4">
    <source>
        <dbReference type="PROSITE" id="PS01124"/>
    </source>
</evidence>
<dbReference type="PROSITE" id="PS01124">
    <property type="entry name" value="HTH_ARAC_FAMILY_2"/>
    <property type="match status" value="1"/>
</dbReference>
<dbReference type="GO" id="GO:0003700">
    <property type="term" value="F:DNA-binding transcription factor activity"/>
    <property type="evidence" value="ECO:0007669"/>
    <property type="project" value="InterPro"/>
</dbReference>
<dbReference type="Proteomes" id="UP000053675">
    <property type="component" value="Unassembled WGS sequence"/>
</dbReference>
<organism evidence="5 6">
    <name type="scientific">Nitratireductor basaltis</name>
    <dbReference type="NCBI Taxonomy" id="472175"/>
    <lineage>
        <taxon>Bacteria</taxon>
        <taxon>Pseudomonadati</taxon>
        <taxon>Pseudomonadota</taxon>
        <taxon>Alphaproteobacteria</taxon>
        <taxon>Hyphomicrobiales</taxon>
        <taxon>Phyllobacteriaceae</taxon>
        <taxon>Nitratireductor</taxon>
    </lineage>
</organism>
<dbReference type="InterPro" id="IPR018060">
    <property type="entry name" value="HTH_AraC"/>
</dbReference>
<reference evidence="5 6" key="1">
    <citation type="submission" date="2014-05" db="EMBL/GenBank/DDBJ databases">
        <title>Draft Genome Sequence of Nitratireductor basaltis Strain UMTGB225, A Marine Bacterium Isolated from Green Barrel Tunicate.</title>
        <authorList>
            <person name="Gan H.Y."/>
        </authorList>
    </citation>
    <scope>NUCLEOTIDE SEQUENCE [LARGE SCALE GENOMIC DNA]</scope>
    <source>
        <strain evidence="5 6">UMTGB225</strain>
    </source>
</reference>
<dbReference type="Gene3D" id="1.10.10.60">
    <property type="entry name" value="Homeodomain-like"/>
    <property type="match status" value="1"/>
</dbReference>
<name>A0A084U6H4_9HYPH</name>
<keyword evidence="2" id="KW-0238">DNA-binding</keyword>
<dbReference type="Pfam" id="PF12833">
    <property type="entry name" value="HTH_18"/>
    <property type="match status" value="1"/>
</dbReference>
<comment type="caution">
    <text evidence="5">The sequence shown here is derived from an EMBL/GenBank/DDBJ whole genome shotgun (WGS) entry which is preliminary data.</text>
</comment>
<dbReference type="Pfam" id="PF12625">
    <property type="entry name" value="Arabinose_bd"/>
    <property type="match status" value="1"/>
</dbReference>
<dbReference type="eggNOG" id="COG2207">
    <property type="taxonomic scope" value="Bacteria"/>
</dbReference>
<dbReference type="PATRIC" id="fig|472175.3.peg.2805"/>
<evidence type="ECO:0000313" key="5">
    <source>
        <dbReference type="EMBL" id="KFB08560.1"/>
    </source>
</evidence>
<keyword evidence="3" id="KW-0804">Transcription</keyword>
<dbReference type="InterPro" id="IPR009057">
    <property type="entry name" value="Homeodomain-like_sf"/>
</dbReference>
<keyword evidence="6" id="KW-1185">Reference proteome</keyword>
<dbReference type="SMART" id="SM00342">
    <property type="entry name" value="HTH_ARAC"/>
    <property type="match status" value="1"/>
</dbReference>